<dbReference type="AlphaFoldDB" id="A0A1V4IQG7"/>
<dbReference type="EMBL" id="MZGV01000016">
    <property type="protein sequence ID" value="OPJ62271.1"/>
    <property type="molecule type" value="Genomic_DNA"/>
</dbReference>
<dbReference type="STRING" id="1450648.CLORY_18860"/>
<dbReference type="Proteomes" id="UP000190080">
    <property type="component" value="Unassembled WGS sequence"/>
</dbReference>
<keyword evidence="3" id="KW-1185">Reference proteome</keyword>
<dbReference type="RefSeq" id="WP_079423621.1">
    <property type="nucleotide sequence ID" value="NZ_MZGV01000016.1"/>
</dbReference>
<reference evidence="2 3" key="1">
    <citation type="submission" date="2017-03" db="EMBL/GenBank/DDBJ databases">
        <title>Genome sequence of Clostridium oryzae DSM 28571.</title>
        <authorList>
            <person name="Poehlein A."/>
            <person name="Daniel R."/>
        </authorList>
    </citation>
    <scope>NUCLEOTIDE SEQUENCE [LARGE SCALE GENOMIC DNA]</scope>
    <source>
        <strain evidence="2 3">DSM 28571</strain>
    </source>
</reference>
<evidence type="ECO:0000313" key="3">
    <source>
        <dbReference type="Proteomes" id="UP000190080"/>
    </source>
</evidence>
<feature type="transmembrane region" description="Helical" evidence="1">
    <location>
        <begin position="73"/>
        <end position="94"/>
    </location>
</feature>
<organism evidence="2 3">
    <name type="scientific">Clostridium oryzae</name>
    <dbReference type="NCBI Taxonomy" id="1450648"/>
    <lineage>
        <taxon>Bacteria</taxon>
        <taxon>Bacillati</taxon>
        <taxon>Bacillota</taxon>
        <taxon>Clostridia</taxon>
        <taxon>Eubacteriales</taxon>
        <taxon>Clostridiaceae</taxon>
        <taxon>Clostridium</taxon>
    </lineage>
</organism>
<sequence length="495" mass="56716">MKCHTCQKNFDYYAELKFCPFCGCEINIEKKVNLGNTLNMPPVTDSDIINRKKKQKASKKLNTIKSIIMNPKIGATIITALAIVILSVWAYRYYFYGAVDSDKLKGDLKGKTIVLAKHHPFLIKENYIKDMKIISSKKEKGKMAKNVLLILKLSNEQLDVEGRATLHYVYKGAHKWSLYKKIKFKTYSVLPASGMKENEVIGQMRQQTVNIDDGDISLENKYLKTIQIVRSELNQKDKKEKLKVKVVLDNGIQNSEGQLDVKAAFSNFKWKIVSVDQPSEFKSTLSNNFSYTTIINDIKETSLEGNYVYNTVFNKEPFYVPAGFDENIKVKDKTYDNEARQLKVDVERNVKVGELSVTFTGGYAYQLSFDSIDRIDDDQKAVISSVSVNKINESKLRQLIIDAELDGKRKFLWWNDTHEISEDEANTFKIEKVGYVSGSLNEQYVTGKITINNDSEPIEEKAAAKVYLKYDENNGYIWCLDKIVTEESPEYDDFQ</sequence>
<name>A0A1V4IQG7_9CLOT</name>
<comment type="caution">
    <text evidence="2">The sequence shown here is derived from an EMBL/GenBank/DDBJ whole genome shotgun (WGS) entry which is preliminary data.</text>
</comment>
<evidence type="ECO:0000313" key="2">
    <source>
        <dbReference type="EMBL" id="OPJ62271.1"/>
    </source>
</evidence>
<keyword evidence="1" id="KW-0472">Membrane</keyword>
<accession>A0A1V4IQG7</accession>
<keyword evidence="1" id="KW-1133">Transmembrane helix</keyword>
<proteinExistence type="predicted"/>
<keyword evidence="1" id="KW-0812">Transmembrane</keyword>
<dbReference type="OrthoDB" id="1890794at2"/>
<evidence type="ECO:0000256" key="1">
    <source>
        <dbReference type="SAM" id="Phobius"/>
    </source>
</evidence>
<gene>
    <name evidence="2" type="ORF">CLORY_18860</name>
</gene>
<protein>
    <submittedName>
        <fullName evidence="2">Uncharacterized protein</fullName>
    </submittedName>
</protein>